<gene>
    <name evidence="2" type="ORF">R3P96_25575</name>
</gene>
<sequence>MRDSGRGPDVAALFADDGIPNVNGRQFVGPDAIVDFGRQSAAAMSAIEGLLPGKHHVSSRMTDQVSDDIARSQSVFLFVGTTVPGHLGTYRDRLVRSGAGWRFAGGRVRITGFAEGSGARSYVDSLVSVAPDIGQ</sequence>
<accession>A0ABU4BKH6</accession>
<dbReference type="InterPro" id="IPR037401">
    <property type="entry name" value="SnoaL-like"/>
</dbReference>
<keyword evidence="3" id="KW-1185">Reference proteome</keyword>
<evidence type="ECO:0000259" key="1">
    <source>
        <dbReference type="Pfam" id="PF13577"/>
    </source>
</evidence>
<name>A0ABU4BKH6_9NOCA</name>
<dbReference type="Pfam" id="PF13577">
    <property type="entry name" value="SnoaL_4"/>
    <property type="match status" value="1"/>
</dbReference>
<reference evidence="2 3" key="1">
    <citation type="submission" date="2023-10" db="EMBL/GenBank/DDBJ databases">
        <title>Development of a sustainable strategy for remediation of hydrocarbon-contaminated territories based on the waste exchange concept.</title>
        <authorList>
            <person name="Krivoruchko A."/>
        </authorList>
    </citation>
    <scope>NUCLEOTIDE SEQUENCE [LARGE SCALE GENOMIC DNA]</scope>
    <source>
        <strain evidence="2 3">IEGM 1323</strain>
    </source>
</reference>
<protein>
    <submittedName>
        <fullName evidence="2">Nuclear transport factor 2 family protein</fullName>
    </submittedName>
</protein>
<dbReference type="InterPro" id="IPR032710">
    <property type="entry name" value="NTF2-like_dom_sf"/>
</dbReference>
<feature type="domain" description="SnoaL-like" evidence="1">
    <location>
        <begin position="3"/>
        <end position="104"/>
    </location>
</feature>
<dbReference type="EMBL" id="JAWLJX010000018">
    <property type="protein sequence ID" value="MDV6264719.1"/>
    <property type="molecule type" value="Genomic_DNA"/>
</dbReference>
<evidence type="ECO:0000313" key="3">
    <source>
        <dbReference type="Proteomes" id="UP001185755"/>
    </source>
</evidence>
<organism evidence="2 3">
    <name type="scientific">Rhodococcoides yunnanense</name>
    <dbReference type="NCBI Taxonomy" id="278209"/>
    <lineage>
        <taxon>Bacteria</taxon>
        <taxon>Bacillati</taxon>
        <taxon>Actinomycetota</taxon>
        <taxon>Actinomycetes</taxon>
        <taxon>Mycobacteriales</taxon>
        <taxon>Nocardiaceae</taxon>
        <taxon>Rhodococcoides</taxon>
    </lineage>
</organism>
<dbReference type="Gene3D" id="3.10.450.50">
    <property type="match status" value="1"/>
</dbReference>
<dbReference type="RefSeq" id="WP_317566736.1">
    <property type="nucleotide sequence ID" value="NZ_JAWLJX010000018.1"/>
</dbReference>
<proteinExistence type="predicted"/>
<dbReference type="Proteomes" id="UP001185755">
    <property type="component" value="Unassembled WGS sequence"/>
</dbReference>
<dbReference type="SUPFAM" id="SSF54427">
    <property type="entry name" value="NTF2-like"/>
    <property type="match status" value="1"/>
</dbReference>
<comment type="caution">
    <text evidence="2">The sequence shown here is derived from an EMBL/GenBank/DDBJ whole genome shotgun (WGS) entry which is preliminary data.</text>
</comment>
<evidence type="ECO:0000313" key="2">
    <source>
        <dbReference type="EMBL" id="MDV6264719.1"/>
    </source>
</evidence>